<reference evidence="2 3" key="1">
    <citation type="submission" date="2019-05" db="EMBL/GenBank/DDBJ databases">
        <title>Another draft genome of Portunus trituberculatus and its Hox gene families provides insights of decapod evolution.</title>
        <authorList>
            <person name="Jeong J.-H."/>
            <person name="Song I."/>
            <person name="Kim S."/>
            <person name="Choi T."/>
            <person name="Kim D."/>
            <person name="Ryu S."/>
            <person name="Kim W."/>
        </authorList>
    </citation>
    <scope>NUCLEOTIDE SEQUENCE [LARGE SCALE GENOMIC DNA]</scope>
    <source>
        <tissue evidence="2">Muscle</tissue>
    </source>
</reference>
<dbReference type="EMBL" id="VSRR010000404">
    <property type="protein sequence ID" value="MPC15137.1"/>
    <property type="molecule type" value="Genomic_DNA"/>
</dbReference>
<protein>
    <submittedName>
        <fullName evidence="2">Uncharacterized protein</fullName>
    </submittedName>
</protein>
<dbReference type="AlphaFoldDB" id="A0A5B7CZE2"/>
<sequence>MQGEHRLCLTLKFMGSGAPKWHPAALFAKARCACYLEGGRSWARGGAAPGHGLPNPPRCGPARPVTPPAPPPATMRIAAQRPA</sequence>
<proteinExistence type="predicted"/>
<keyword evidence="3" id="KW-1185">Reference proteome</keyword>
<dbReference type="Proteomes" id="UP000324222">
    <property type="component" value="Unassembled WGS sequence"/>
</dbReference>
<accession>A0A5B7CZE2</accession>
<evidence type="ECO:0000313" key="3">
    <source>
        <dbReference type="Proteomes" id="UP000324222"/>
    </source>
</evidence>
<evidence type="ECO:0000313" key="2">
    <source>
        <dbReference type="EMBL" id="MPC15137.1"/>
    </source>
</evidence>
<feature type="compositionally biased region" description="Pro residues" evidence="1">
    <location>
        <begin position="54"/>
        <end position="73"/>
    </location>
</feature>
<evidence type="ECO:0000256" key="1">
    <source>
        <dbReference type="SAM" id="MobiDB-lite"/>
    </source>
</evidence>
<organism evidence="2 3">
    <name type="scientific">Portunus trituberculatus</name>
    <name type="common">Swimming crab</name>
    <name type="synonym">Neptunus trituberculatus</name>
    <dbReference type="NCBI Taxonomy" id="210409"/>
    <lineage>
        <taxon>Eukaryota</taxon>
        <taxon>Metazoa</taxon>
        <taxon>Ecdysozoa</taxon>
        <taxon>Arthropoda</taxon>
        <taxon>Crustacea</taxon>
        <taxon>Multicrustacea</taxon>
        <taxon>Malacostraca</taxon>
        <taxon>Eumalacostraca</taxon>
        <taxon>Eucarida</taxon>
        <taxon>Decapoda</taxon>
        <taxon>Pleocyemata</taxon>
        <taxon>Brachyura</taxon>
        <taxon>Eubrachyura</taxon>
        <taxon>Portunoidea</taxon>
        <taxon>Portunidae</taxon>
        <taxon>Portuninae</taxon>
        <taxon>Portunus</taxon>
    </lineage>
</organism>
<feature type="compositionally biased region" description="Low complexity" evidence="1">
    <location>
        <begin position="74"/>
        <end position="83"/>
    </location>
</feature>
<feature type="region of interest" description="Disordered" evidence="1">
    <location>
        <begin position="46"/>
        <end position="83"/>
    </location>
</feature>
<gene>
    <name evidence="2" type="ORF">E2C01_007919</name>
</gene>
<name>A0A5B7CZE2_PORTR</name>
<comment type="caution">
    <text evidence="2">The sequence shown here is derived from an EMBL/GenBank/DDBJ whole genome shotgun (WGS) entry which is preliminary data.</text>
</comment>